<keyword evidence="3 11" id="KW-0812">Transmembrane</keyword>
<dbReference type="PANTHER" id="PTHR22683:SF1">
    <property type="entry name" value="TYPE VII SECRETION SYSTEM PROTEIN ESSC"/>
    <property type="match status" value="1"/>
</dbReference>
<dbReference type="EMBL" id="JAWLLD010000029">
    <property type="protein sequence ID" value="MDV7014878.1"/>
    <property type="molecule type" value="Genomic_DNA"/>
</dbReference>
<dbReference type="InterPro" id="IPR027417">
    <property type="entry name" value="P-loop_NTPase"/>
</dbReference>
<organism evidence="13 14">
    <name type="scientific">Mycobacterium intracellulare</name>
    <dbReference type="NCBI Taxonomy" id="1767"/>
    <lineage>
        <taxon>Bacteria</taxon>
        <taxon>Bacillati</taxon>
        <taxon>Actinomycetota</taxon>
        <taxon>Actinomycetes</taxon>
        <taxon>Mycobacteriales</taxon>
        <taxon>Mycobacteriaceae</taxon>
        <taxon>Mycobacterium</taxon>
        <taxon>Mycobacterium avium complex (MAC)</taxon>
    </lineage>
</organism>
<dbReference type="SUPFAM" id="SSF52540">
    <property type="entry name" value="P-loop containing nucleoside triphosphate hydrolases"/>
    <property type="match status" value="2"/>
</dbReference>
<evidence type="ECO:0000256" key="9">
    <source>
        <dbReference type="PROSITE-ProRule" id="PRU00289"/>
    </source>
</evidence>
<feature type="compositionally biased region" description="Basic and acidic residues" evidence="10">
    <location>
        <begin position="1"/>
        <end position="11"/>
    </location>
</feature>
<evidence type="ECO:0000256" key="1">
    <source>
        <dbReference type="ARBA" id="ARBA00004651"/>
    </source>
</evidence>
<dbReference type="GO" id="GO:0005524">
    <property type="term" value="F:ATP binding"/>
    <property type="evidence" value="ECO:0007669"/>
    <property type="project" value="UniProtKB-UniRule"/>
</dbReference>
<feature type="binding site" evidence="9">
    <location>
        <begin position="891"/>
        <end position="898"/>
    </location>
    <ligand>
        <name>ATP</name>
        <dbReference type="ChEBI" id="CHEBI:30616"/>
    </ligand>
</feature>
<dbReference type="InterPro" id="IPR023837">
    <property type="entry name" value="EccCb-like_Actinobacteria"/>
</dbReference>
<evidence type="ECO:0000256" key="2">
    <source>
        <dbReference type="ARBA" id="ARBA00022475"/>
    </source>
</evidence>
<keyword evidence="8 11" id="KW-0472">Membrane</keyword>
<protein>
    <submittedName>
        <fullName evidence="13">Type VII secretion protein EccCa</fullName>
    </submittedName>
</protein>
<evidence type="ECO:0000313" key="13">
    <source>
        <dbReference type="EMBL" id="MDV7014878.1"/>
    </source>
</evidence>
<evidence type="ECO:0000256" key="11">
    <source>
        <dbReference type="SAM" id="Phobius"/>
    </source>
</evidence>
<evidence type="ECO:0000256" key="3">
    <source>
        <dbReference type="ARBA" id="ARBA00022692"/>
    </source>
</evidence>
<gene>
    <name evidence="13" type="primary">eccCa</name>
    <name evidence="13" type="ORF">R4F53_21565</name>
</gene>
<reference evidence="13" key="1">
    <citation type="submission" date="2023-10" db="EMBL/GenBank/DDBJ databases">
        <title>Characterization and genome sequence of Mycobacterium intracellulare ABSURDO, a novel pathogenic isolate with three colony morphotypes that vary in growth and acid-fastness.</title>
        <authorList>
            <person name="Jude B.A."/>
            <person name="Robinson R.T."/>
        </authorList>
    </citation>
    <scope>NUCLEOTIDE SEQUENCE</scope>
    <source>
        <strain evidence="13">ABSURDO Component B</strain>
    </source>
</reference>
<evidence type="ECO:0000256" key="6">
    <source>
        <dbReference type="ARBA" id="ARBA00022840"/>
    </source>
</evidence>
<dbReference type="PANTHER" id="PTHR22683">
    <property type="entry name" value="SPORULATION PROTEIN RELATED"/>
    <property type="match status" value="1"/>
</dbReference>
<name>A0AAE4UFC0_MYCIT</name>
<comment type="subcellular location">
    <subcellularLocation>
        <location evidence="1">Cell membrane</location>
        <topology evidence="1">Multi-pass membrane protein</topology>
    </subcellularLocation>
</comment>
<keyword evidence="2" id="KW-1003">Cell membrane</keyword>
<evidence type="ECO:0000256" key="7">
    <source>
        <dbReference type="ARBA" id="ARBA00022989"/>
    </source>
</evidence>
<keyword evidence="6 9" id="KW-0067">ATP-binding</keyword>
<evidence type="ECO:0000256" key="8">
    <source>
        <dbReference type="ARBA" id="ARBA00023136"/>
    </source>
</evidence>
<dbReference type="InterPro" id="IPR002543">
    <property type="entry name" value="FtsK_dom"/>
</dbReference>
<evidence type="ECO:0000256" key="10">
    <source>
        <dbReference type="SAM" id="MobiDB-lite"/>
    </source>
</evidence>
<dbReference type="InterPro" id="IPR023836">
    <property type="entry name" value="EccCa-like_Actinobacteria"/>
</dbReference>
<feature type="transmembrane region" description="Helical" evidence="11">
    <location>
        <begin position="37"/>
        <end position="58"/>
    </location>
</feature>
<dbReference type="GO" id="GO:0003677">
    <property type="term" value="F:DNA binding"/>
    <property type="evidence" value="ECO:0007669"/>
    <property type="project" value="InterPro"/>
</dbReference>
<dbReference type="Pfam" id="PF01580">
    <property type="entry name" value="FtsK_SpoIIIE"/>
    <property type="match status" value="2"/>
</dbReference>
<keyword evidence="4" id="KW-0677">Repeat</keyword>
<dbReference type="Gene3D" id="3.40.50.300">
    <property type="entry name" value="P-loop containing nucleotide triphosphate hydrolases"/>
    <property type="match status" value="4"/>
</dbReference>
<evidence type="ECO:0000256" key="5">
    <source>
        <dbReference type="ARBA" id="ARBA00022741"/>
    </source>
</evidence>
<evidence type="ECO:0000256" key="4">
    <source>
        <dbReference type="ARBA" id="ARBA00022737"/>
    </source>
</evidence>
<accession>A0AAE4UFC0</accession>
<dbReference type="InterPro" id="IPR050206">
    <property type="entry name" value="FtsK/SpoIIIE/SftA"/>
</dbReference>
<feature type="domain" description="FtsK" evidence="12">
    <location>
        <begin position="873"/>
        <end position="1068"/>
    </location>
</feature>
<feature type="domain" description="FtsK" evidence="12">
    <location>
        <begin position="483"/>
        <end position="689"/>
    </location>
</feature>
<feature type="transmembrane region" description="Helical" evidence="11">
    <location>
        <begin position="65"/>
        <end position="86"/>
    </location>
</feature>
<dbReference type="RefSeq" id="WP_317728552.1">
    <property type="nucleotide sequence ID" value="NZ_JAWLLC010000027.1"/>
</dbReference>
<sequence length="1415" mass="154575">MKHGFARKETAEAPPFRPETIELPTPLKVPPPQSKPLWSVVLIVGLMGLVGAMVWVSFASGARSFTGAGSLFPIVMVGGLMAMLFGGRGGSQEMSRSKLDALRARFCMIMDELRGTTSQLADRLDENYRWYHPAPQTLEASVGSVRMWERKPSGADSWFGVARVGRGMTDLVESHAAVFAEPQDAPTDIELEPVTGKVLQEFMQYQTVAYGVPALVSLMVEPGYELRGPRERVLALMRAMLCQLVFFHGPDHLRLVVVTSDAAEWDWVKWLPHAGDAALEDGAGPVRMVYGSVNDFLAAQSESMSLRSRGDFRARLGASKEPINPLPHTVIVCDTEVGWDRFGSSEGINGLTFFDVRGAGRVPACRDPRRVLHVGENGVISAVPRDPVTWDAQGNEPQFFAYADQVSREDAETFAERMSRWRLAEAYEAIEIDTGQRVMARDILSYYGIDDAAHIDFEKLWAPRSDINSMQRLKVPLGNRADNNELFFVDLKEDAQGGQGPHGVMAGTTGSGKTMMLRALIESLILAHPPQNLQFMLADLKGGSGVRPFAGVPHVAQIITDLEEDQGLMGRFVDALDGEIARRKALCDMAGADDATEYNKMRADQLSSGAAEVLPPLPVLMVVIDEFAELFKMMGREVEESLDRICRQGRAYWVHLHMASQQIDTRAERLLENMGYRLALMTKTAQAASAIGVPNAVNLKGSGQCYFLAGSPQNGTLTKFQGEFLWREYRKPGTEDLEAGPQADGTAVSYFAPQLFTTDFTPLPLPDDSESSTEPEEVVDEVDGQIQQQPEAEDDDGTSSALMRPQVGRIIIDQLRRIDFQPYQLWKPPLDAPWSIEKLVNTYLGRRWDSDYAATPNLVLPIGLVDRPFKHDQHPLTVDVSGAGANVMIVGAQGAGKTTALQDLICAAAMTHTPEQVQFYCLAFSSAALGSVAGLPHVGGVAMSLDGDGVRRTVAEMSELLASRKRSFEATGVMSMEVFRRRKSGREQGPLPDDGHGDVFVVIDNYAAVASEYPELVENQVNRLIKEGPTFGIHVVVAITKTTDLQVMVRGNFGSRVELRLADVNDAALVAKPRLAAAVPTRPGRGMIGQNYERAGVEPVGLHTLMARPALEATDADVFDSRSVVAAVNRVAGGFIAARKVRRLPQRVTPGELAALAATDSRTASTMVWALNETEHPAFFDGQHLMITGQAKCGRTAVCATLMREIGRVYAPGAEVSAAPTTQEVGRAAAQVWLVDPRRQLLNVLGRSYVHRFASTPQAVKQRMDELAQLLAPRMPSDDVSVDQIGQRHWQGPEIFLIIDDSERLPGGYDSPLVPIAPFVQAGSDVGLHIIYTRLFGPFMSGMGDPLVRLLRDATEPLLVMDSDPDQGFVKGKWKGHAMPRGRGFLMNTPESGESGIYVQVADTELSDRSPLGRA</sequence>
<dbReference type="PROSITE" id="PS50901">
    <property type="entry name" value="FTSK"/>
    <property type="match status" value="2"/>
</dbReference>
<feature type="compositionally biased region" description="Acidic residues" evidence="10">
    <location>
        <begin position="767"/>
        <end position="783"/>
    </location>
</feature>
<keyword evidence="5 9" id="KW-0547">Nucleotide-binding</keyword>
<keyword evidence="7 11" id="KW-1133">Transmembrane helix</keyword>
<evidence type="ECO:0000259" key="12">
    <source>
        <dbReference type="PROSITE" id="PS50901"/>
    </source>
</evidence>
<dbReference type="InterPro" id="IPR003593">
    <property type="entry name" value="AAA+_ATPase"/>
</dbReference>
<dbReference type="Proteomes" id="UP001187143">
    <property type="component" value="Unassembled WGS sequence"/>
</dbReference>
<feature type="binding site" evidence="9">
    <location>
        <begin position="507"/>
        <end position="514"/>
    </location>
    <ligand>
        <name>ATP</name>
        <dbReference type="ChEBI" id="CHEBI:30616"/>
    </ligand>
</feature>
<dbReference type="NCBIfam" id="TIGR03925">
    <property type="entry name" value="T7SS_EccC_b"/>
    <property type="match status" value="1"/>
</dbReference>
<feature type="region of interest" description="Disordered" evidence="10">
    <location>
        <begin position="761"/>
        <end position="784"/>
    </location>
</feature>
<feature type="region of interest" description="Disordered" evidence="10">
    <location>
        <begin position="1"/>
        <end position="27"/>
    </location>
</feature>
<dbReference type="GO" id="GO:0005886">
    <property type="term" value="C:plasma membrane"/>
    <property type="evidence" value="ECO:0007669"/>
    <property type="project" value="UniProtKB-SubCell"/>
</dbReference>
<proteinExistence type="predicted"/>
<evidence type="ECO:0000313" key="14">
    <source>
        <dbReference type="Proteomes" id="UP001187143"/>
    </source>
</evidence>
<dbReference type="SMART" id="SM00382">
    <property type="entry name" value="AAA"/>
    <property type="match status" value="3"/>
</dbReference>
<dbReference type="NCBIfam" id="TIGR03924">
    <property type="entry name" value="T7SS_EccC_a"/>
    <property type="match status" value="1"/>
</dbReference>
<comment type="caution">
    <text evidence="13">The sequence shown here is derived from an EMBL/GenBank/DDBJ whole genome shotgun (WGS) entry which is preliminary data.</text>
</comment>